<dbReference type="AlphaFoldDB" id="A0A3D8RQ54"/>
<evidence type="ECO:0000256" key="4">
    <source>
        <dbReference type="SAM" id="Phobius"/>
    </source>
</evidence>
<dbReference type="PANTHER" id="PTHR33365">
    <property type="entry name" value="YALI0B05434P"/>
    <property type="match status" value="1"/>
</dbReference>
<accession>A0A3D8RQ54</accession>
<dbReference type="EMBL" id="PDLN01000009">
    <property type="protein sequence ID" value="RDW76014.1"/>
    <property type="molecule type" value="Genomic_DNA"/>
</dbReference>
<proteinExistence type="inferred from homology"/>
<evidence type="ECO:0000256" key="3">
    <source>
        <dbReference type="SAM" id="MobiDB-lite"/>
    </source>
</evidence>
<sequence length="276" mass="32442">MDIEKSQNERLLSDRESSEASGPYHLQRPVAYSSRIHFLILYTIISIQALGMLYLGLRKQICKDPSIGDFYSPAQDLVEYETVTFPESMWEKSVYMSREHDGIPDDITDIMWNQLYHFGNLNWITSEEAARIPNRTIAVPGEENRYLMELDVFHQLHCLNTLRKTLWPQRYEGHFFDWIGSDGQRNYTSGQAHHYDHCIESLRLSIMCHSDIAAVYWDYEPERGIPLPQETEPHTCRNFEKIREWALGREVESIKWPKGPPPEEMYSRPKESELAR</sequence>
<feature type="region of interest" description="Disordered" evidence="3">
    <location>
        <begin position="1"/>
        <end position="22"/>
    </location>
</feature>
<keyword evidence="4" id="KW-0812">Transmembrane</keyword>
<reference evidence="5 6" key="1">
    <citation type="journal article" date="2018" name="IMA Fungus">
        <title>IMA Genome-F 9: Draft genome sequence of Annulohypoxylon stygium, Aspergillus mulundensis, Berkeleyomyces basicola (syn. Thielaviopsis basicola), Ceratocystis smalleyi, two Cercospora beticola strains, Coleophoma cylindrospora, Fusarium fracticaudum, Phialophora cf. hyalina, and Morchella septimelata.</title>
        <authorList>
            <person name="Wingfield B.D."/>
            <person name="Bills G.F."/>
            <person name="Dong Y."/>
            <person name="Huang W."/>
            <person name="Nel W.J."/>
            <person name="Swalarsk-Parry B.S."/>
            <person name="Vaghefi N."/>
            <person name="Wilken P.M."/>
            <person name="An Z."/>
            <person name="de Beer Z.W."/>
            <person name="De Vos L."/>
            <person name="Chen L."/>
            <person name="Duong T.A."/>
            <person name="Gao Y."/>
            <person name="Hammerbacher A."/>
            <person name="Kikkert J.R."/>
            <person name="Li Y."/>
            <person name="Li H."/>
            <person name="Li K."/>
            <person name="Li Q."/>
            <person name="Liu X."/>
            <person name="Ma X."/>
            <person name="Naidoo K."/>
            <person name="Pethybridge S.J."/>
            <person name="Sun J."/>
            <person name="Steenkamp E.T."/>
            <person name="van der Nest M.A."/>
            <person name="van Wyk S."/>
            <person name="Wingfield M.J."/>
            <person name="Xiong C."/>
            <person name="Yue Q."/>
            <person name="Zhang X."/>
        </authorList>
    </citation>
    <scope>NUCLEOTIDE SEQUENCE [LARGE SCALE GENOMIC DNA]</scope>
    <source>
        <strain evidence="5 6">BP5796</strain>
    </source>
</reference>
<dbReference type="GO" id="GO:0043386">
    <property type="term" value="P:mycotoxin biosynthetic process"/>
    <property type="evidence" value="ECO:0007669"/>
    <property type="project" value="InterPro"/>
</dbReference>
<keyword evidence="4" id="KW-0472">Membrane</keyword>
<keyword evidence="6" id="KW-1185">Reference proteome</keyword>
<dbReference type="PANTHER" id="PTHR33365:SF4">
    <property type="entry name" value="CYCLOCHLOROTINE BIOSYNTHESIS PROTEIN O"/>
    <property type="match status" value="1"/>
</dbReference>
<name>A0A3D8RQ54_9HELO</name>
<dbReference type="Pfam" id="PF11807">
    <property type="entry name" value="UstYa"/>
    <property type="match status" value="1"/>
</dbReference>
<comment type="caution">
    <text evidence="5">The sequence shown here is derived from an EMBL/GenBank/DDBJ whole genome shotgun (WGS) entry which is preliminary data.</text>
</comment>
<gene>
    <name evidence="5" type="ORF">BP5796_06835</name>
</gene>
<evidence type="ECO:0000313" key="5">
    <source>
        <dbReference type="EMBL" id="RDW76014.1"/>
    </source>
</evidence>
<feature type="compositionally biased region" description="Basic and acidic residues" evidence="3">
    <location>
        <begin position="1"/>
        <end position="18"/>
    </location>
</feature>
<keyword evidence="4" id="KW-1133">Transmembrane helix</keyword>
<dbReference type="Proteomes" id="UP000256328">
    <property type="component" value="Unassembled WGS sequence"/>
</dbReference>
<evidence type="ECO:0008006" key="7">
    <source>
        <dbReference type="Google" id="ProtNLM"/>
    </source>
</evidence>
<dbReference type="InterPro" id="IPR021765">
    <property type="entry name" value="UstYa-like"/>
</dbReference>
<feature type="transmembrane region" description="Helical" evidence="4">
    <location>
        <begin position="36"/>
        <end position="57"/>
    </location>
</feature>
<evidence type="ECO:0000256" key="1">
    <source>
        <dbReference type="ARBA" id="ARBA00004685"/>
    </source>
</evidence>
<evidence type="ECO:0000313" key="6">
    <source>
        <dbReference type="Proteomes" id="UP000256328"/>
    </source>
</evidence>
<feature type="compositionally biased region" description="Basic and acidic residues" evidence="3">
    <location>
        <begin position="265"/>
        <end position="276"/>
    </location>
</feature>
<feature type="region of interest" description="Disordered" evidence="3">
    <location>
        <begin position="254"/>
        <end position="276"/>
    </location>
</feature>
<protein>
    <recommendedName>
        <fullName evidence="7">Tat pathway signal sequence</fullName>
    </recommendedName>
</protein>
<dbReference type="OrthoDB" id="3687641at2759"/>
<evidence type="ECO:0000256" key="2">
    <source>
        <dbReference type="ARBA" id="ARBA00035112"/>
    </source>
</evidence>
<comment type="similarity">
    <text evidence="2">Belongs to the ustYa family.</text>
</comment>
<comment type="pathway">
    <text evidence="1">Mycotoxin biosynthesis.</text>
</comment>
<organism evidence="5 6">
    <name type="scientific">Coleophoma crateriformis</name>
    <dbReference type="NCBI Taxonomy" id="565419"/>
    <lineage>
        <taxon>Eukaryota</taxon>
        <taxon>Fungi</taxon>
        <taxon>Dikarya</taxon>
        <taxon>Ascomycota</taxon>
        <taxon>Pezizomycotina</taxon>
        <taxon>Leotiomycetes</taxon>
        <taxon>Helotiales</taxon>
        <taxon>Dermateaceae</taxon>
        <taxon>Coleophoma</taxon>
    </lineage>
</organism>